<dbReference type="EMBL" id="SLXQ01000011">
    <property type="protein sequence ID" value="TCP47846.1"/>
    <property type="molecule type" value="Genomic_DNA"/>
</dbReference>
<keyword evidence="2" id="KW-1185">Reference proteome</keyword>
<proteinExistence type="predicted"/>
<evidence type="ECO:0000313" key="1">
    <source>
        <dbReference type="EMBL" id="TCP47846.1"/>
    </source>
</evidence>
<sequence>MKYLFVNGRLAIQIRYWEEPGFADGGARIELRHVSQVEGTQHRAGAAGCTVSPVSPGGLWRADLFLHLDKPGKGCFHHHPNFAADDVGRRDFDEKIGRDPRRWIEERLRDLPALLAACGGTDVLESVDLDEHHRALPLMLTAIEQCMARLPAELARRYEATGGK</sequence>
<dbReference type="AlphaFoldDB" id="A0A4V2SSS1"/>
<dbReference type="OrthoDB" id="3571746at2"/>
<evidence type="ECO:0000313" key="2">
    <source>
        <dbReference type="Proteomes" id="UP000294911"/>
    </source>
</evidence>
<reference evidence="1 2" key="1">
    <citation type="submission" date="2019-03" db="EMBL/GenBank/DDBJ databases">
        <title>Genomic Encyclopedia of Type Strains, Phase IV (KMG-IV): sequencing the most valuable type-strain genomes for metagenomic binning, comparative biology and taxonomic classification.</title>
        <authorList>
            <person name="Goeker M."/>
        </authorList>
    </citation>
    <scope>NUCLEOTIDE SEQUENCE [LARGE SCALE GENOMIC DNA]</scope>
    <source>
        <strain evidence="1 2">DSM 45765</strain>
    </source>
</reference>
<gene>
    <name evidence="1" type="ORF">EV191_11151</name>
</gene>
<accession>A0A4V2SSS1</accession>
<protein>
    <submittedName>
        <fullName evidence="1">Uncharacterized protein</fullName>
    </submittedName>
</protein>
<name>A0A4V2SSS1_9PSEU</name>
<dbReference type="RefSeq" id="WP_132878989.1">
    <property type="nucleotide sequence ID" value="NZ_SLXQ01000011.1"/>
</dbReference>
<organism evidence="1 2">
    <name type="scientific">Tamaricihabitans halophyticus</name>
    <dbReference type="NCBI Taxonomy" id="1262583"/>
    <lineage>
        <taxon>Bacteria</taxon>
        <taxon>Bacillati</taxon>
        <taxon>Actinomycetota</taxon>
        <taxon>Actinomycetes</taxon>
        <taxon>Pseudonocardiales</taxon>
        <taxon>Pseudonocardiaceae</taxon>
        <taxon>Tamaricihabitans</taxon>
    </lineage>
</organism>
<dbReference type="Proteomes" id="UP000294911">
    <property type="component" value="Unassembled WGS sequence"/>
</dbReference>
<comment type="caution">
    <text evidence="1">The sequence shown here is derived from an EMBL/GenBank/DDBJ whole genome shotgun (WGS) entry which is preliminary data.</text>
</comment>